<accession>A0ACB8ETM8</accession>
<dbReference type="EMBL" id="CM037628">
    <property type="protein sequence ID" value="KAH7996126.1"/>
    <property type="molecule type" value="Genomic_DNA"/>
</dbReference>
<organism evidence="1 2">
    <name type="scientific">Sphaerodactylus townsendi</name>
    <dbReference type="NCBI Taxonomy" id="933632"/>
    <lineage>
        <taxon>Eukaryota</taxon>
        <taxon>Metazoa</taxon>
        <taxon>Chordata</taxon>
        <taxon>Craniata</taxon>
        <taxon>Vertebrata</taxon>
        <taxon>Euteleostomi</taxon>
        <taxon>Lepidosauria</taxon>
        <taxon>Squamata</taxon>
        <taxon>Bifurcata</taxon>
        <taxon>Gekkota</taxon>
        <taxon>Sphaerodactylidae</taxon>
        <taxon>Sphaerodactylus</taxon>
    </lineage>
</organism>
<proteinExistence type="predicted"/>
<evidence type="ECO:0000313" key="1">
    <source>
        <dbReference type="EMBL" id="KAH7996126.1"/>
    </source>
</evidence>
<name>A0ACB8ETM8_9SAUR</name>
<evidence type="ECO:0000313" key="2">
    <source>
        <dbReference type="Proteomes" id="UP000827872"/>
    </source>
</evidence>
<dbReference type="Proteomes" id="UP000827872">
    <property type="component" value="Linkage Group LG15"/>
</dbReference>
<reference evidence="1" key="1">
    <citation type="submission" date="2021-08" db="EMBL/GenBank/DDBJ databases">
        <title>The first chromosome-level gecko genome reveals the dynamic sex chromosomes of Neotropical dwarf geckos (Sphaerodactylidae: Sphaerodactylus).</title>
        <authorList>
            <person name="Pinto B.J."/>
            <person name="Keating S.E."/>
            <person name="Gamble T."/>
        </authorList>
    </citation>
    <scope>NUCLEOTIDE SEQUENCE</scope>
    <source>
        <strain evidence="1">TG3544</strain>
    </source>
</reference>
<sequence>MKFVAKVSSTSSEDYVVILPGDALTPAAPSAKRRVHVYSSALSQPSLEKGAEVTVPQETRSQEARSSAPDQVRERSGFQGRGWDRNCYQHINSLRILQIQPKGKEPAPEGLMKGALSVAASAYKDPVCWTTLI</sequence>
<comment type="caution">
    <text evidence="1">The sequence shown here is derived from an EMBL/GenBank/DDBJ whole genome shotgun (WGS) entry which is preliminary data.</text>
</comment>
<protein>
    <submittedName>
        <fullName evidence="1">Uncharacterized protein</fullName>
    </submittedName>
</protein>
<gene>
    <name evidence="1" type="ORF">K3G42_001601</name>
</gene>
<keyword evidence="2" id="KW-1185">Reference proteome</keyword>